<feature type="non-terminal residue" evidence="1">
    <location>
        <position position="262"/>
    </location>
</feature>
<sequence length="262" mass="27607">GNVNIGSNDAALAGNRLNVYNPDAGNIATFGSNDPTKVLSVITDTWRGAFGALIRLYSSHSFGAVSLQTLNGSFLLDNTGDAYFMEFPTNPPLDTVASTKYLNIGIAATSISGSNNPLQPFLSLQTNLYRRASDAEWVIARDGSATLYQMTSGNGLEPIHTWYSYPSTAAGTVVGPIKKMELDGDGNLSVAGTVSDGDGVIKAYQPPYGEIKMFSNSVVIPTGSGLQKANGNLLLRANYPEAFAALESSMITDAEWSTASNG</sequence>
<organism evidence="1">
    <name type="scientific">marine sediment metagenome</name>
    <dbReference type="NCBI Taxonomy" id="412755"/>
    <lineage>
        <taxon>unclassified sequences</taxon>
        <taxon>metagenomes</taxon>
        <taxon>ecological metagenomes</taxon>
    </lineage>
</organism>
<gene>
    <name evidence="1" type="ORF">S01H1_47938</name>
</gene>
<accession>X0WLV6</accession>
<reference evidence="1" key="1">
    <citation type="journal article" date="2014" name="Front. Microbiol.">
        <title>High frequency of phylogenetically diverse reductive dehalogenase-homologous genes in deep subseafloor sedimentary metagenomes.</title>
        <authorList>
            <person name="Kawai M."/>
            <person name="Futagami T."/>
            <person name="Toyoda A."/>
            <person name="Takaki Y."/>
            <person name="Nishi S."/>
            <person name="Hori S."/>
            <person name="Arai W."/>
            <person name="Tsubouchi T."/>
            <person name="Morono Y."/>
            <person name="Uchiyama I."/>
            <person name="Ito T."/>
            <person name="Fujiyama A."/>
            <person name="Inagaki F."/>
            <person name="Takami H."/>
        </authorList>
    </citation>
    <scope>NUCLEOTIDE SEQUENCE</scope>
    <source>
        <strain evidence="1">Expedition CK06-06</strain>
    </source>
</reference>
<protein>
    <submittedName>
        <fullName evidence="1">Uncharacterized protein</fullName>
    </submittedName>
</protein>
<proteinExistence type="predicted"/>
<name>X0WLV6_9ZZZZ</name>
<dbReference type="EMBL" id="BARS01030755">
    <property type="protein sequence ID" value="GAG25468.1"/>
    <property type="molecule type" value="Genomic_DNA"/>
</dbReference>
<feature type="non-terminal residue" evidence="1">
    <location>
        <position position="1"/>
    </location>
</feature>
<evidence type="ECO:0000313" key="1">
    <source>
        <dbReference type="EMBL" id="GAG25468.1"/>
    </source>
</evidence>
<dbReference type="AlphaFoldDB" id="X0WLV6"/>
<comment type="caution">
    <text evidence="1">The sequence shown here is derived from an EMBL/GenBank/DDBJ whole genome shotgun (WGS) entry which is preliminary data.</text>
</comment>